<organism evidence="2">
    <name type="scientific">Lygus hesperus</name>
    <name type="common">Western plant bug</name>
    <dbReference type="NCBI Taxonomy" id="30085"/>
    <lineage>
        <taxon>Eukaryota</taxon>
        <taxon>Metazoa</taxon>
        <taxon>Ecdysozoa</taxon>
        <taxon>Arthropoda</taxon>
        <taxon>Hexapoda</taxon>
        <taxon>Insecta</taxon>
        <taxon>Pterygota</taxon>
        <taxon>Neoptera</taxon>
        <taxon>Paraneoptera</taxon>
        <taxon>Hemiptera</taxon>
        <taxon>Heteroptera</taxon>
        <taxon>Panheteroptera</taxon>
        <taxon>Cimicomorpha</taxon>
        <taxon>Miridae</taxon>
        <taxon>Mirini</taxon>
        <taxon>Lygus</taxon>
    </lineage>
</organism>
<feature type="non-terminal residue" evidence="2">
    <location>
        <position position="118"/>
    </location>
</feature>
<protein>
    <submittedName>
        <fullName evidence="2">Putative minor fimbrial subunit pmfE</fullName>
    </submittedName>
</protein>
<sequence length="118" mass="12946">PNPAPPVPKTERPRRPPPPALQRVPSTSSSSTTTSSSQPTLRRRRHINCEVAISSPSKVYILGSDSDVKRPSYGELPLGPRSTKGLVSLRDVIYSGEKYEDQEVTIHLRSEGEPSEDV</sequence>
<feature type="compositionally biased region" description="Low complexity" evidence="1">
    <location>
        <begin position="21"/>
        <end position="37"/>
    </location>
</feature>
<accession>A0A0A9WW36</accession>
<evidence type="ECO:0000256" key="1">
    <source>
        <dbReference type="SAM" id="MobiDB-lite"/>
    </source>
</evidence>
<feature type="region of interest" description="Disordered" evidence="1">
    <location>
        <begin position="1"/>
        <end position="46"/>
    </location>
</feature>
<dbReference type="AlphaFoldDB" id="A0A0A9WW36"/>
<gene>
    <name evidence="2" type="primary">pmfE</name>
    <name evidence="2" type="ORF">CM83_9544</name>
</gene>
<dbReference type="EMBL" id="GBHO01034539">
    <property type="protein sequence ID" value="JAG09065.1"/>
    <property type="molecule type" value="Transcribed_RNA"/>
</dbReference>
<reference evidence="2" key="1">
    <citation type="journal article" date="2014" name="PLoS ONE">
        <title>Transcriptome-Based Identification of ABC Transporters in the Western Tarnished Plant Bug Lygus hesperus.</title>
        <authorList>
            <person name="Hull J.J."/>
            <person name="Chaney K."/>
            <person name="Geib S.M."/>
            <person name="Fabrick J.A."/>
            <person name="Brent C.S."/>
            <person name="Walsh D."/>
            <person name="Lavine L.C."/>
        </authorList>
    </citation>
    <scope>NUCLEOTIDE SEQUENCE</scope>
</reference>
<evidence type="ECO:0000313" key="2">
    <source>
        <dbReference type="EMBL" id="JAG09065.1"/>
    </source>
</evidence>
<reference evidence="2" key="2">
    <citation type="submission" date="2014-07" db="EMBL/GenBank/DDBJ databases">
        <authorList>
            <person name="Hull J."/>
        </authorList>
    </citation>
    <scope>NUCLEOTIDE SEQUENCE</scope>
</reference>
<name>A0A0A9WW36_LYGHE</name>
<feature type="non-terminal residue" evidence="2">
    <location>
        <position position="1"/>
    </location>
</feature>
<proteinExistence type="predicted"/>